<evidence type="ECO:0000313" key="3">
    <source>
        <dbReference type="EMBL" id="KAK4549762.1"/>
    </source>
</evidence>
<dbReference type="AlphaFoldDB" id="A0AAV9JVK4"/>
<feature type="domain" description="BTB" evidence="2">
    <location>
        <begin position="69"/>
        <end position="117"/>
    </location>
</feature>
<dbReference type="InterPro" id="IPR011333">
    <property type="entry name" value="SKP1/BTB/POZ_sf"/>
</dbReference>
<dbReference type="InterPro" id="IPR000210">
    <property type="entry name" value="BTB/POZ_dom"/>
</dbReference>
<dbReference type="PROSITE" id="PS50097">
    <property type="entry name" value="BTB"/>
    <property type="match status" value="1"/>
</dbReference>
<dbReference type="Pfam" id="PF00651">
    <property type="entry name" value="BTB"/>
    <property type="match status" value="1"/>
</dbReference>
<evidence type="ECO:0000259" key="2">
    <source>
        <dbReference type="PROSITE" id="PS50097"/>
    </source>
</evidence>
<organism evidence="3 4">
    <name type="scientific">Oleoguttula mirabilis</name>
    <dbReference type="NCBI Taxonomy" id="1507867"/>
    <lineage>
        <taxon>Eukaryota</taxon>
        <taxon>Fungi</taxon>
        <taxon>Dikarya</taxon>
        <taxon>Ascomycota</taxon>
        <taxon>Pezizomycotina</taxon>
        <taxon>Dothideomycetes</taxon>
        <taxon>Dothideomycetidae</taxon>
        <taxon>Mycosphaerellales</taxon>
        <taxon>Teratosphaeriaceae</taxon>
        <taxon>Oleoguttula</taxon>
    </lineage>
</organism>
<dbReference type="PANTHER" id="PTHR47843:SF2">
    <property type="entry name" value="BTB DOMAIN-CONTAINING PROTEIN"/>
    <property type="match status" value="1"/>
</dbReference>
<dbReference type="EMBL" id="JAVFHQ010000003">
    <property type="protein sequence ID" value="KAK4549762.1"/>
    <property type="molecule type" value="Genomic_DNA"/>
</dbReference>
<evidence type="ECO:0000313" key="4">
    <source>
        <dbReference type="Proteomes" id="UP001324427"/>
    </source>
</evidence>
<accession>A0AAV9JVK4</accession>
<dbReference type="CDD" id="cd18186">
    <property type="entry name" value="BTB_POZ_ZBTB_KLHL-like"/>
    <property type="match status" value="1"/>
</dbReference>
<dbReference type="PANTHER" id="PTHR47843">
    <property type="entry name" value="BTB DOMAIN-CONTAINING PROTEIN-RELATED"/>
    <property type="match status" value="1"/>
</dbReference>
<dbReference type="Proteomes" id="UP001324427">
    <property type="component" value="Unassembled WGS sequence"/>
</dbReference>
<comment type="caution">
    <text evidence="3">The sequence shown here is derived from an EMBL/GenBank/DDBJ whole genome shotgun (WGS) entry which is preliminary data.</text>
</comment>
<evidence type="ECO:0000256" key="1">
    <source>
        <dbReference type="SAM" id="MobiDB-lite"/>
    </source>
</evidence>
<keyword evidence="4" id="KW-1185">Reference proteome</keyword>
<gene>
    <name evidence="3" type="ORF">LTR36_005063</name>
</gene>
<feature type="compositionally biased region" description="Polar residues" evidence="1">
    <location>
        <begin position="1"/>
        <end position="10"/>
    </location>
</feature>
<dbReference type="Gene3D" id="3.30.710.10">
    <property type="entry name" value="Potassium Channel Kv1.1, Chain A"/>
    <property type="match status" value="1"/>
</dbReference>
<feature type="region of interest" description="Disordered" evidence="1">
    <location>
        <begin position="1"/>
        <end position="30"/>
    </location>
</feature>
<name>A0AAV9JVK4_9PEZI</name>
<feature type="region of interest" description="Disordered" evidence="1">
    <location>
        <begin position="124"/>
        <end position="148"/>
    </location>
</feature>
<protein>
    <recommendedName>
        <fullName evidence="2">BTB domain-containing protein</fullName>
    </recommendedName>
</protein>
<sequence>MADDSQPPTTKRQKTTYEWPLNATPPPSNDFSKQYPIDELLRPAVVKITAWDEEHGRDKDNKVVIEIPKTLLCCRSEYFDKLFNSGLKESQTGEVELKDVPHWVMRCFVGWVYHQRVYDAVHPSPAAQHAGDSDQQTDTTAADENDPNDPVTWSYDALFPLYVFGDKYHTTAFRTTIFESIQMKMLQAKPREYLYPHDSDISYAATNLPSSRPLYRLLRDICAYNYDFETDNDAASSRGSEEEIDRLATMVENLPPAFVAQCWMVSKRYARAMQCTKCKMGEKCQAHDHTAEELLAPAARKVCSYHEHDAEGEEATQCALRWSMGLSDRLIAA</sequence>
<dbReference type="SUPFAM" id="SSF54695">
    <property type="entry name" value="POZ domain"/>
    <property type="match status" value="1"/>
</dbReference>
<proteinExistence type="predicted"/>
<reference evidence="3 4" key="1">
    <citation type="submission" date="2021-11" db="EMBL/GenBank/DDBJ databases">
        <title>Black yeast isolated from Biological Soil Crust.</title>
        <authorList>
            <person name="Kurbessoian T."/>
        </authorList>
    </citation>
    <scope>NUCLEOTIDE SEQUENCE [LARGE SCALE GENOMIC DNA]</scope>
    <source>
        <strain evidence="3 4">CCFEE 5522</strain>
    </source>
</reference>